<evidence type="ECO:0000256" key="10">
    <source>
        <dbReference type="ARBA" id="ARBA00023136"/>
    </source>
</evidence>
<dbReference type="AlphaFoldDB" id="A0A0T5Z5I2"/>
<dbReference type="Pfam" id="PF02518">
    <property type="entry name" value="HATPase_c"/>
    <property type="match status" value="1"/>
</dbReference>
<keyword evidence="4" id="KW-0997">Cell inner membrane</keyword>
<feature type="domain" description="Histidine kinase" evidence="11">
    <location>
        <begin position="1"/>
        <end position="159"/>
    </location>
</feature>
<dbReference type="InterPro" id="IPR050980">
    <property type="entry name" value="2C_sensor_his_kinase"/>
</dbReference>
<evidence type="ECO:0000256" key="7">
    <source>
        <dbReference type="ARBA" id="ARBA00022777"/>
    </source>
</evidence>
<dbReference type="InterPro" id="IPR005467">
    <property type="entry name" value="His_kinase_dom"/>
</dbReference>
<protein>
    <recommendedName>
        <fullName evidence="3">histidine kinase</fullName>
        <ecNumber evidence="3">2.7.13.3</ecNumber>
    </recommendedName>
</protein>
<dbReference type="GO" id="GO:0000155">
    <property type="term" value="F:phosphorelay sensor kinase activity"/>
    <property type="evidence" value="ECO:0007669"/>
    <property type="project" value="TreeGrafter"/>
</dbReference>
<dbReference type="SMART" id="SM00387">
    <property type="entry name" value="HATPase_c"/>
    <property type="match status" value="1"/>
</dbReference>
<proteinExistence type="predicted"/>
<evidence type="ECO:0000256" key="2">
    <source>
        <dbReference type="ARBA" id="ARBA00004429"/>
    </source>
</evidence>
<dbReference type="EC" id="2.7.13.3" evidence="3"/>
<sequence>MSATLDFMRGTETREPSQRLDLMALLESIQEDAQEAGEDVQLHGQIIAPYNGKPLALKRCIVNLVENAVRYGGQADIKIEDTEAEVVISICDKGPGIPEGSLQKVFDPFFRLESSRAQQTGGTGLGLGIARNIARAHGGDLILHNRSEDGLCAKLNLPR</sequence>
<comment type="caution">
    <text evidence="12">The sequence shown here is derived from an EMBL/GenBank/DDBJ whole genome shotgun (WGS) entry which is preliminary data.</text>
</comment>
<dbReference type="PANTHER" id="PTHR44936:SF5">
    <property type="entry name" value="SENSOR HISTIDINE KINASE ENVZ"/>
    <property type="match status" value="1"/>
</dbReference>
<dbReference type="InterPro" id="IPR003594">
    <property type="entry name" value="HATPase_dom"/>
</dbReference>
<keyword evidence="5" id="KW-0808">Transferase</keyword>
<dbReference type="Proteomes" id="UP000051276">
    <property type="component" value="Unassembled WGS sequence"/>
</dbReference>
<comment type="catalytic activity">
    <reaction evidence="1">
        <text>ATP + protein L-histidine = ADP + protein N-phospho-L-histidine.</text>
        <dbReference type="EC" id="2.7.13.3"/>
    </reaction>
</comment>
<evidence type="ECO:0000313" key="12">
    <source>
        <dbReference type="EMBL" id="KRT58140.1"/>
    </source>
</evidence>
<evidence type="ECO:0000313" key="13">
    <source>
        <dbReference type="Proteomes" id="UP000051276"/>
    </source>
</evidence>
<keyword evidence="6" id="KW-0812">Transmembrane</keyword>
<keyword evidence="9" id="KW-0902">Two-component regulatory system</keyword>
<evidence type="ECO:0000256" key="9">
    <source>
        <dbReference type="ARBA" id="ARBA00023012"/>
    </source>
</evidence>
<dbReference type="PANTHER" id="PTHR44936">
    <property type="entry name" value="SENSOR PROTEIN CREC"/>
    <property type="match status" value="1"/>
</dbReference>
<organism evidence="12 13">
    <name type="scientific">endosymbiont of Ridgeia piscesae</name>
    <dbReference type="NCBI Taxonomy" id="54398"/>
    <lineage>
        <taxon>Bacteria</taxon>
        <taxon>Pseudomonadati</taxon>
        <taxon>Pseudomonadota</taxon>
        <taxon>Gammaproteobacteria</taxon>
        <taxon>sulfur-oxidizing symbionts</taxon>
    </lineage>
</organism>
<dbReference type="CDD" id="cd00075">
    <property type="entry name" value="HATPase"/>
    <property type="match status" value="1"/>
</dbReference>
<evidence type="ECO:0000259" key="11">
    <source>
        <dbReference type="PROSITE" id="PS50109"/>
    </source>
</evidence>
<evidence type="ECO:0000256" key="5">
    <source>
        <dbReference type="ARBA" id="ARBA00022679"/>
    </source>
</evidence>
<gene>
    <name evidence="12" type="ORF">Ga0076813_12871</name>
</gene>
<evidence type="ECO:0000256" key="6">
    <source>
        <dbReference type="ARBA" id="ARBA00022692"/>
    </source>
</evidence>
<accession>A0A0T5Z5I2</accession>
<dbReference type="GO" id="GO:0005886">
    <property type="term" value="C:plasma membrane"/>
    <property type="evidence" value="ECO:0007669"/>
    <property type="project" value="UniProtKB-SubCell"/>
</dbReference>
<evidence type="ECO:0000256" key="1">
    <source>
        <dbReference type="ARBA" id="ARBA00000085"/>
    </source>
</evidence>
<keyword evidence="7 12" id="KW-0418">Kinase</keyword>
<dbReference type="PROSITE" id="PS50109">
    <property type="entry name" value="HIS_KIN"/>
    <property type="match status" value="1"/>
</dbReference>
<keyword evidence="8" id="KW-1133">Transmembrane helix</keyword>
<dbReference type="PRINTS" id="PR00344">
    <property type="entry name" value="BCTRLSENSOR"/>
</dbReference>
<dbReference type="Gene3D" id="3.30.565.10">
    <property type="entry name" value="Histidine kinase-like ATPase, C-terminal domain"/>
    <property type="match status" value="1"/>
</dbReference>
<dbReference type="InterPro" id="IPR036890">
    <property type="entry name" value="HATPase_C_sf"/>
</dbReference>
<dbReference type="InterPro" id="IPR004358">
    <property type="entry name" value="Sig_transdc_His_kin-like_C"/>
</dbReference>
<name>A0A0T5Z5I2_9GAMM</name>
<comment type="subcellular location">
    <subcellularLocation>
        <location evidence="2">Cell inner membrane</location>
        <topology evidence="2">Multi-pass membrane protein</topology>
    </subcellularLocation>
</comment>
<keyword evidence="10" id="KW-0472">Membrane</keyword>
<evidence type="ECO:0000256" key="4">
    <source>
        <dbReference type="ARBA" id="ARBA00022519"/>
    </source>
</evidence>
<keyword evidence="4" id="KW-1003">Cell membrane</keyword>
<evidence type="ECO:0000256" key="8">
    <source>
        <dbReference type="ARBA" id="ARBA00022989"/>
    </source>
</evidence>
<reference evidence="12 13" key="1">
    <citation type="submission" date="2015-11" db="EMBL/GenBank/DDBJ databases">
        <title>The genome of Candidatus Endoriftia persephone in Ridgeia piscesae and population structure of the North Eastern Pacific vestimentiferan symbionts.</title>
        <authorList>
            <person name="Perez M."/>
            <person name="Juniper K.S."/>
        </authorList>
    </citation>
    <scope>NUCLEOTIDE SEQUENCE [LARGE SCALE GENOMIC DNA]</scope>
    <source>
        <strain evidence="12">Ind10</strain>
    </source>
</reference>
<dbReference type="EMBL" id="LMXI01000407">
    <property type="protein sequence ID" value="KRT58140.1"/>
    <property type="molecule type" value="Genomic_DNA"/>
</dbReference>
<dbReference type="SUPFAM" id="SSF55874">
    <property type="entry name" value="ATPase domain of HSP90 chaperone/DNA topoisomerase II/histidine kinase"/>
    <property type="match status" value="1"/>
</dbReference>
<evidence type="ECO:0000256" key="3">
    <source>
        <dbReference type="ARBA" id="ARBA00012438"/>
    </source>
</evidence>